<dbReference type="STRING" id="1332080.ATN00_04810"/>
<keyword evidence="3" id="KW-1185">Reference proteome</keyword>
<reference evidence="2 3" key="1">
    <citation type="submission" date="2015-11" db="EMBL/GenBank/DDBJ databases">
        <title>A Two-component Flavoprotein Monooxygenase System MeaXY Responsible for para-Hydroxylation of 2-Methyl-6-ethylaniline and 2,6-Diethylaniline in Sphingobium baderi DE-13.</title>
        <authorList>
            <person name="Cheng M."/>
            <person name="Meng Q."/>
            <person name="Yang Y."/>
            <person name="Chu C."/>
            <person name="Yan X."/>
            <person name="He J."/>
            <person name="Li S."/>
        </authorList>
    </citation>
    <scope>NUCLEOTIDE SEQUENCE [LARGE SCALE GENOMIC DNA]</scope>
    <source>
        <strain evidence="2 3">DE-13</strain>
    </source>
</reference>
<name>A0A0S3EWH7_9SPHN</name>
<evidence type="ECO:0000259" key="1">
    <source>
        <dbReference type="Pfam" id="PF01636"/>
    </source>
</evidence>
<dbReference type="SUPFAM" id="SSF56112">
    <property type="entry name" value="Protein kinase-like (PK-like)"/>
    <property type="match status" value="1"/>
</dbReference>
<proteinExistence type="predicted"/>
<gene>
    <name evidence="2" type="ORF">ATN00_04810</name>
</gene>
<feature type="domain" description="Aminoglycoside phosphotransferase" evidence="1">
    <location>
        <begin position="9"/>
        <end position="169"/>
    </location>
</feature>
<dbReference type="InterPro" id="IPR011009">
    <property type="entry name" value="Kinase-like_dom_sf"/>
</dbReference>
<protein>
    <recommendedName>
        <fullName evidence="1">Aminoglycoside phosphotransferase domain-containing protein</fullName>
    </recommendedName>
</protein>
<dbReference type="InterPro" id="IPR002575">
    <property type="entry name" value="Aminoglycoside_PTrfase"/>
</dbReference>
<evidence type="ECO:0000313" key="3">
    <source>
        <dbReference type="Proteomes" id="UP000056968"/>
    </source>
</evidence>
<dbReference type="AlphaFoldDB" id="A0A0S3EWH7"/>
<dbReference type="Gene3D" id="3.90.1200.10">
    <property type="match status" value="1"/>
</dbReference>
<dbReference type="Proteomes" id="UP000056968">
    <property type="component" value="Chromosome"/>
</dbReference>
<dbReference type="EMBL" id="CP013264">
    <property type="protein sequence ID" value="ALR19730.1"/>
    <property type="molecule type" value="Genomic_DNA"/>
</dbReference>
<accession>A0A0S3EWH7</accession>
<organism evidence="2 3">
    <name type="scientific">Sphingobium baderi</name>
    <dbReference type="NCBI Taxonomy" id="1332080"/>
    <lineage>
        <taxon>Bacteria</taxon>
        <taxon>Pseudomonadati</taxon>
        <taxon>Pseudomonadota</taxon>
        <taxon>Alphaproteobacteria</taxon>
        <taxon>Sphingomonadales</taxon>
        <taxon>Sphingomonadaceae</taxon>
        <taxon>Sphingobium</taxon>
    </lineage>
</organism>
<dbReference type="Pfam" id="PF01636">
    <property type="entry name" value="APH"/>
    <property type="match status" value="1"/>
</dbReference>
<evidence type="ECO:0000313" key="2">
    <source>
        <dbReference type="EMBL" id="ALR19730.1"/>
    </source>
</evidence>
<dbReference type="KEGG" id="sbd:ATN00_04810"/>
<sequence>MTLSTPIHHAFERHGIPAPRVFGMIDDPLCIVMEMLPGRIDSATIADAAQQRKVREDFMAIIARVHALPINAFDAVRLPVPRTAEEIALNLYAPSQAIFAERIGGRPWPLMEFAWSWLTRNVPKDRDRLSFVNFDGGQFLFDDAGHVTGLIDFEVSSLGDPAAELSGMRLRDSTEKLGDLTALVRHYETLTGDTISRKLIEFHTAGFCGVNGFLMWPLMFDSAPEQDFVAYQHYCVATSRWMISAMAAHDDVLLEDPPGPTRDPLGFAQASRHLVRHVKAMPCGDAAADYQRDSVAAQALHLGRVNDYGQSVRAAHIADIESLTGETPADWEAAQAGLSRWIVEHGGEPGTDAALIRLFHHWLKRQSFLLEGCGQAAYLTEVDLQPILDD</sequence>